<dbReference type="OMA" id="FIHPIRK"/>
<evidence type="ECO:0000256" key="4">
    <source>
        <dbReference type="ARBA" id="ARBA00022490"/>
    </source>
</evidence>
<dbReference type="PROSITE" id="PS00107">
    <property type="entry name" value="PROTEIN_KINASE_ATP"/>
    <property type="match status" value="1"/>
</dbReference>
<dbReference type="PROSITE" id="PS00108">
    <property type="entry name" value="PROTEIN_KINASE_ST"/>
    <property type="match status" value="1"/>
</dbReference>
<evidence type="ECO:0000256" key="18">
    <source>
        <dbReference type="SAM" id="MobiDB-lite"/>
    </source>
</evidence>
<accession>A0A913Y0G0</accession>
<evidence type="ECO:0000256" key="9">
    <source>
        <dbReference type="ARBA" id="ARBA00022777"/>
    </source>
</evidence>
<evidence type="ECO:0000256" key="6">
    <source>
        <dbReference type="ARBA" id="ARBA00022553"/>
    </source>
</evidence>
<dbReference type="Gene3D" id="1.10.510.10">
    <property type="entry name" value="Transferase(Phosphotransferase) domain 1"/>
    <property type="match status" value="1"/>
</dbReference>
<evidence type="ECO:0000256" key="16">
    <source>
        <dbReference type="ARBA" id="ARBA00071827"/>
    </source>
</evidence>
<dbReference type="PROSITE" id="PS50011">
    <property type="entry name" value="PROTEIN_KINASE_DOM"/>
    <property type="match status" value="1"/>
</dbReference>
<keyword evidence="21" id="KW-1185">Reference proteome</keyword>
<dbReference type="PANTHER" id="PTHR24055">
    <property type="entry name" value="MITOGEN-ACTIVATED PROTEIN KINASE"/>
    <property type="match status" value="1"/>
</dbReference>
<dbReference type="InterPro" id="IPR017441">
    <property type="entry name" value="Protein_kinase_ATP_BS"/>
</dbReference>
<evidence type="ECO:0000256" key="7">
    <source>
        <dbReference type="ARBA" id="ARBA00022679"/>
    </source>
</evidence>
<protein>
    <recommendedName>
        <fullName evidence="16">Mitogen-activated protein kinase 7</fullName>
    </recommendedName>
</protein>
<keyword evidence="11 17" id="KW-0067">ATP-binding</keyword>
<dbReference type="GeneID" id="110250865"/>
<evidence type="ECO:0000313" key="21">
    <source>
        <dbReference type="Proteomes" id="UP000887567"/>
    </source>
</evidence>
<feature type="domain" description="Protein kinase" evidence="19">
    <location>
        <begin position="23"/>
        <end position="315"/>
    </location>
</feature>
<dbReference type="Proteomes" id="UP000887567">
    <property type="component" value="Unplaced"/>
</dbReference>
<evidence type="ECO:0000313" key="20">
    <source>
        <dbReference type="EnsemblMetazoa" id="XP_020913163.1"/>
    </source>
</evidence>
<keyword evidence="8 17" id="KW-0547">Nucleotide-binding</keyword>
<evidence type="ECO:0000256" key="17">
    <source>
        <dbReference type="PROSITE-ProRule" id="PRU10141"/>
    </source>
</evidence>
<dbReference type="FunFam" id="1.10.510.10:FF:000013">
    <property type="entry name" value="Mitogen-activated protein kinase"/>
    <property type="match status" value="1"/>
</dbReference>
<evidence type="ECO:0000256" key="13">
    <source>
        <dbReference type="ARBA" id="ARBA00023242"/>
    </source>
</evidence>
<dbReference type="InterPro" id="IPR011009">
    <property type="entry name" value="Kinase-like_dom_sf"/>
</dbReference>
<dbReference type="OrthoDB" id="192887at2759"/>
<evidence type="ECO:0000256" key="11">
    <source>
        <dbReference type="ARBA" id="ARBA00022840"/>
    </source>
</evidence>
<name>A0A913Y0G0_EXADI</name>
<evidence type="ECO:0000256" key="2">
    <source>
        <dbReference type="ARBA" id="ARBA00004322"/>
    </source>
</evidence>
<dbReference type="GO" id="GO:0004674">
    <property type="term" value="F:protein serine/threonine kinase activity"/>
    <property type="evidence" value="ECO:0007669"/>
    <property type="project" value="UniProtKB-KW"/>
</dbReference>
<dbReference type="Pfam" id="PF00069">
    <property type="entry name" value="Pkinase"/>
    <property type="match status" value="1"/>
</dbReference>
<comment type="subcellular location">
    <subcellularLocation>
        <location evidence="3">Cytoplasm</location>
    </subcellularLocation>
    <subcellularLocation>
        <location evidence="2">Nucleus</location>
        <location evidence="2">PML body</location>
    </subcellularLocation>
</comment>
<feature type="compositionally biased region" description="Basic residues" evidence="18">
    <location>
        <begin position="400"/>
        <end position="419"/>
    </location>
</feature>
<evidence type="ECO:0000256" key="15">
    <source>
        <dbReference type="ARBA" id="ARBA00058403"/>
    </source>
</evidence>
<keyword evidence="14" id="KW-0131">Cell cycle</keyword>
<dbReference type="FunFam" id="3.30.200.20:FF:000242">
    <property type="entry name" value="Mitogen-activated protein kinase"/>
    <property type="match status" value="1"/>
</dbReference>
<evidence type="ECO:0000256" key="12">
    <source>
        <dbReference type="ARBA" id="ARBA00022990"/>
    </source>
</evidence>
<comment type="function">
    <text evidence="15">Plays a role in various cellular processes such as proliferation, differentiation and cell survival. The upstream activator of MAPK7 is the MAPK kinase MAP2K5. Upon activation, it translocates to the nucleus and phosphorylates various downstream targets including MEF2C. EGF activates MAPK7 through a Ras-independent and MAP2K5-dependent pathway. As part of the MAPK/ERK signaling pathway, acts as a negative regulator of apoptosis in cardiomyocytes via interaction with STUB1/CHIP and promotion of STUB1-mediated ubiquitination and degradation of ICER-type isoforms of CREM. May have a role in muscle cell differentiation. May be important for endothelial function and maintenance of blood vessel integrity. MAP2K5 and MAPK7 interact specifically with one another and not with MEK1/ERK1 or MEK2/ERK2 pathways. Phosphorylates SGK1 at Ser-78 and this is required for growth factor-induced cell cycle progression. Involved in the regulation of p53/TP53 by disrupting the PML-MDM2 interaction.</text>
</comment>
<evidence type="ECO:0000256" key="8">
    <source>
        <dbReference type="ARBA" id="ARBA00022741"/>
    </source>
</evidence>
<feature type="region of interest" description="Disordered" evidence="18">
    <location>
        <begin position="396"/>
        <end position="438"/>
    </location>
</feature>
<keyword evidence="12" id="KW-0007">Acetylation</keyword>
<evidence type="ECO:0000256" key="1">
    <source>
        <dbReference type="ARBA" id="ARBA00001946"/>
    </source>
</evidence>
<keyword evidence="10" id="KW-0221">Differentiation</keyword>
<dbReference type="GO" id="GO:0141124">
    <property type="term" value="P:intracellular signaling cassette"/>
    <property type="evidence" value="ECO:0007669"/>
    <property type="project" value="UniProtKB-ARBA"/>
</dbReference>
<dbReference type="CDD" id="cd07855">
    <property type="entry name" value="STKc_ERK5"/>
    <property type="match status" value="1"/>
</dbReference>
<feature type="compositionally biased region" description="Basic and acidic residues" evidence="18">
    <location>
        <begin position="420"/>
        <end position="438"/>
    </location>
</feature>
<dbReference type="KEGG" id="epa:110250865"/>
<dbReference type="GO" id="GO:0005524">
    <property type="term" value="F:ATP binding"/>
    <property type="evidence" value="ECO:0007669"/>
    <property type="project" value="UniProtKB-UniRule"/>
</dbReference>
<evidence type="ECO:0000259" key="19">
    <source>
        <dbReference type="PROSITE" id="PS50011"/>
    </source>
</evidence>
<dbReference type="Gene3D" id="3.30.200.20">
    <property type="entry name" value="Phosphorylase Kinase, domain 1"/>
    <property type="match status" value="1"/>
</dbReference>
<dbReference type="InterPro" id="IPR000719">
    <property type="entry name" value="Prot_kinase_dom"/>
</dbReference>
<feature type="binding site" evidence="17">
    <location>
        <position position="53"/>
    </location>
    <ligand>
        <name>ATP</name>
        <dbReference type="ChEBI" id="CHEBI:30616"/>
    </ligand>
</feature>
<keyword evidence="13" id="KW-0539">Nucleus</keyword>
<dbReference type="RefSeq" id="XP_020913163.1">
    <property type="nucleotide sequence ID" value="XM_021057504.2"/>
</dbReference>
<proteinExistence type="predicted"/>
<dbReference type="GO" id="GO:0030154">
    <property type="term" value="P:cell differentiation"/>
    <property type="evidence" value="ECO:0007669"/>
    <property type="project" value="UniProtKB-KW"/>
</dbReference>
<evidence type="ECO:0000256" key="10">
    <source>
        <dbReference type="ARBA" id="ARBA00022782"/>
    </source>
</evidence>
<dbReference type="SUPFAM" id="SSF56112">
    <property type="entry name" value="Protein kinase-like (PK-like)"/>
    <property type="match status" value="1"/>
</dbReference>
<keyword evidence="9" id="KW-0418">Kinase</keyword>
<dbReference type="EnsemblMetazoa" id="XM_021057504.2">
    <property type="protein sequence ID" value="XP_020913163.1"/>
    <property type="gene ID" value="LOC110250865"/>
</dbReference>
<keyword evidence="7" id="KW-0808">Transferase</keyword>
<keyword evidence="4" id="KW-0963">Cytoplasm</keyword>
<evidence type="ECO:0000256" key="3">
    <source>
        <dbReference type="ARBA" id="ARBA00004496"/>
    </source>
</evidence>
<dbReference type="InterPro" id="IPR008271">
    <property type="entry name" value="Ser/Thr_kinase_AS"/>
</dbReference>
<comment type="cofactor">
    <cofactor evidence="1">
        <name>Mg(2+)</name>
        <dbReference type="ChEBI" id="CHEBI:18420"/>
    </cofactor>
</comment>
<sequence>MATRTYTIKDKEIEIKFEIDARYKLIESIGNGAYGVVCSALDTKTGAKVAVKKIPRTFDVLTVAKRTYRELKILRHFKHDNIICIRDIMKPPENSDEFEDVYVVFDLMEADLHRIIHSNQPLTDEHVRYFLYQILRGLKYIHSAKVLHRDLKPSNLLVNENAELRIGDFGMARGLCSSPVEQKRVMTEYVATRWYRAPELMLSLNEYSESIDMWSVGCILAEMLGRKHLFPGANYLNQLQLILSVTGTPSESFIQRMGAERVKTYLHRLPSKEPVPFTKIFPNAHPDAVDLLSKMLQLDPKQRISVEDALKHQFLKDYHNVDDEPACYKELDFDFDNVLMTKEALKDAIKMEIEDFQRKKMLMLSPVLSTVNTANESTAENKGVSALTLAAIQQKGTQNLKRKNDKGHQKGNKKPRQKKQSKENNDQNKDESGLSETDKKLLERWENMRKKTKPFIHPIRKYMEELNALKEEAIELGNQTETVMPTPGASQPIQQFQFTQFVPQDCNGNVATLKAVKVPFTVAPNLLIQQSTTQSLVSEIQGKENTATAIPASNITKPCNPLSTLKAPLLCDKVPLNILPNLKQITSTTLANTTTAAMATSIPQASTASLSKPSITTNGNTMQSSYLQMPSFPVVHAVAPAIAQVLPGKIALPKAINAAPTKAHQPIHPQSLQYAIAPLNSTPTLQVFNSPVSLVPAAVSKAGNAGNEATSGGAFQLITLSNKPNILNTVQKVIPSQQTLPSNNVQVTTPTVSMGVVTTYMPCSRTSKTTVSTQQNLVPLSSITSVGNISTTSVLPSVPETLATTVPSNILSLPVPLTNIPTTSTFVSSEGPTCITNAIPNSGIVRPTQSHTQLSTQVIPTGRISTASTAISSVQSYTSSQVSCAAANVSSSSNRLNTKETSCGLTVSTSREQEAITQQNVLVGNSTLEIAVTQPQTLTSSWNILNNVLNGSSNQSSSYSTTFLSNPDPNLMFATSSTQNSTSNQQSQPLENISPATLTTEQQQFLQFLAGESNLLSGQSQLQRLLSAVGEQDTSDDSSWQNESFMDDTTTQEKTVEEVIYSNCLSAKAKGAGSGYGLGIDIEELFANSGAELNLLSPSIPTSNSNLLSSPCLSASLLSDWLAGQEILPVDMEEIQKELESNSALALFQEIDSS</sequence>
<dbReference type="GO" id="GO:0005737">
    <property type="term" value="C:cytoplasm"/>
    <property type="evidence" value="ECO:0007669"/>
    <property type="project" value="UniProtKB-SubCell"/>
</dbReference>
<keyword evidence="5" id="KW-0723">Serine/threonine-protein kinase</keyword>
<evidence type="ECO:0000256" key="14">
    <source>
        <dbReference type="ARBA" id="ARBA00023306"/>
    </source>
</evidence>
<dbReference type="GO" id="GO:0016605">
    <property type="term" value="C:PML body"/>
    <property type="evidence" value="ECO:0007669"/>
    <property type="project" value="UniProtKB-SubCell"/>
</dbReference>
<keyword evidence="6" id="KW-0597">Phosphoprotein</keyword>
<dbReference type="SMART" id="SM00220">
    <property type="entry name" value="S_TKc"/>
    <property type="match status" value="1"/>
</dbReference>
<evidence type="ECO:0000256" key="5">
    <source>
        <dbReference type="ARBA" id="ARBA00022527"/>
    </source>
</evidence>
<organism evidence="20 21">
    <name type="scientific">Exaiptasia diaphana</name>
    <name type="common">Tropical sea anemone</name>
    <name type="synonym">Aiptasia pulchella</name>
    <dbReference type="NCBI Taxonomy" id="2652724"/>
    <lineage>
        <taxon>Eukaryota</taxon>
        <taxon>Metazoa</taxon>
        <taxon>Cnidaria</taxon>
        <taxon>Anthozoa</taxon>
        <taxon>Hexacorallia</taxon>
        <taxon>Actiniaria</taxon>
        <taxon>Aiptasiidae</taxon>
        <taxon>Exaiptasia</taxon>
    </lineage>
</organism>
<dbReference type="AlphaFoldDB" id="A0A913Y0G0"/>
<reference evidence="20" key="1">
    <citation type="submission" date="2022-11" db="UniProtKB">
        <authorList>
            <consortium name="EnsemblMetazoa"/>
        </authorList>
    </citation>
    <scope>IDENTIFICATION</scope>
</reference>
<dbReference type="InterPro" id="IPR050117">
    <property type="entry name" value="MAPK"/>
</dbReference>